<gene>
    <name evidence="2" type="ORF">Agub_g15568</name>
    <name evidence="3" type="ORF">Agub_g15965</name>
</gene>
<protein>
    <submittedName>
        <fullName evidence="3">Uncharacterized protein</fullName>
    </submittedName>
</protein>
<feature type="compositionally biased region" description="Pro residues" evidence="1">
    <location>
        <begin position="11"/>
        <end position="32"/>
    </location>
</feature>
<evidence type="ECO:0000313" key="2">
    <source>
        <dbReference type="EMBL" id="GFR52917.1"/>
    </source>
</evidence>
<reference evidence="3" key="1">
    <citation type="submission" date="2020-08" db="EMBL/GenBank/DDBJ databases">
        <authorList>
            <person name="Yamashita S."/>
            <person name="Nozaki H."/>
        </authorList>
    </citation>
    <scope>NUCLEOTIDE SEQUENCE</scope>
    <source>
        <strain evidence="3">NIES-4017</strain>
    </source>
</reference>
<comment type="caution">
    <text evidence="3">The sequence shown here is derived from an EMBL/GenBank/DDBJ whole genome shotgun (WGS) entry which is preliminary data.</text>
</comment>
<dbReference type="EMBL" id="BMAR01000075">
    <property type="protein sequence ID" value="GFR52917.1"/>
    <property type="molecule type" value="Genomic_DNA"/>
</dbReference>
<feature type="region of interest" description="Disordered" evidence="1">
    <location>
        <begin position="89"/>
        <end position="115"/>
    </location>
</feature>
<accession>A0AAD3E3W6</accession>
<dbReference type="Proteomes" id="UP001054857">
    <property type="component" value="Unassembled WGS sequence"/>
</dbReference>
<reference evidence="3 4" key="2">
    <citation type="journal article" date="2021" name="Sci. Rep.">
        <title>Genome sequencing of the multicellular alga Astrephomene provides insights into convergent evolution of germ-soma differentiation.</title>
        <authorList>
            <person name="Yamashita S."/>
            <person name="Yamamoto K."/>
            <person name="Matsuzaki R."/>
            <person name="Suzuki S."/>
            <person name="Yamaguchi H."/>
            <person name="Hirooka S."/>
            <person name="Minakuchi Y."/>
            <person name="Miyagishima S."/>
            <person name="Kawachi M."/>
            <person name="Toyoda A."/>
            <person name="Nozaki H."/>
        </authorList>
    </citation>
    <scope>NUCLEOTIDE SEQUENCE [LARGE SCALE GENOMIC DNA]</scope>
    <source>
        <strain evidence="3 4">NIES-4017</strain>
    </source>
</reference>
<proteinExistence type="predicted"/>
<sequence length="115" mass="11638">STAGTGLRTLLPPPPRSTAPSPELPSPAPPSAAPLQPGVRHLHRSCPAPHRHLLHRSGAGDTHAGGAPRLVWSGTGWSGTVAPLRKQTGVKLPGTELPSVTKTGWSGLAPAGLAP</sequence>
<feature type="compositionally biased region" description="Low complexity" evidence="1">
    <location>
        <begin position="1"/>
        <end position="10"/>
    </location>
</feature>
<dbReference type="EMBL" id="BMAR01000108">
    <property type="protein sequence ID" value="GFR53235.1"/>
    <property type="molecule type" value="Genomic_DNA"/>
</dbReference>
<keyword evidence="4" id="KW-1185">Reference proteome</keyword>
<feature type="compositionally biased region" description="Basic residues" evidence="1">
    <location>
        <begin position="40"/>
        <end position="55"/>
    </location>
</feature>
<evidence type="ECO:0000313" key="4">
    <source>
        <dbReference type="Proteomes" id="UP001054857"/>
    </source>
</evidence>
<feature type="region of interest" description="Disordered" evidence="1">
    <location>
        <begin position="1"/>
        <end position="71"/>
    </location>
</feature>
<name>A0AAD3E3W6_9CHLO</name>
<feature type="non-terminal residue" evidence="3">
    <location>
        <position position="115"/>
    </location>
</feature>
<organism evidence="3 4">
    <name type="scientific">Astrephomene gubernaculifera</name>
    <dbReference type="NCBI Taxonomy" id="47775"/>
    <lineage>
        <taxon>Eukaryota</taxon>
        <taxon>Viridiplantae</taxon>
        <taxon>Chlorophyta</taxon>
        <taxon>core chlorophytes</taxon>
        <taxon>Chlorophyceae</taxon>
        <taxon>CS clade</taxon>
        <taxon>Chlamydomonadales</taxon>
        <taxon>Astrephomenaceae</taxon>
        <taxon>Astrephomene</taxon>
    </lineage>
</organism>
<dbReference type="AlphaFoldDB" id="A0AAD3E3W6"/>
<evidence type="ECO:0000256" key="1">
    <source>
        <dbReference type="SAM" id="MobiDB-lite"/>
    </source>
</evidence>
<evidence type="ECO:0000313" key="3">
    <source>
        <dbReference type="EMBL" id="GFR53235.1"/>
    </source>
</evidence>